<evidence type="ECO:0000313" key="2">
    <source>
        <dbReference type="EMBL" id="EQD63757.1"/>
    </source>
</evidence>
<accession>T1B1N9</accession>
<gene>
    <name evidence="2" type="ORF">B1B_06876</name>
</gene>
<reference evidence="2" key="2">
    <citation type="journal article" date="2014" name="ISME J.">
        <title>Microbial stratification in low pH oxic and suboxic macroscopic growths along an acid mine drainage.</title>
        <authorList>
            <person name="Mendez-Garcia C."/>
            <person name="Mesa V."/>
            <person name="Sprenger R.R."/>
            <person name="Richter M."/>
            <person name="Diez M.S."/>
            <person name="Solano J."/>
            <person name="Bargiela R."/>
            <person name="Golyshina O.V."/>
            <person name="Manteca A."/>
            <person name="Ramos J.L."/>
            <person name="Gallego J.R."/>
            <person name="Llorente I."/>
            <person name="Martins Dos Santos V.A."/>
            <person name="Jensen O.N."/>
            <person name="Pelaez A.I."/>
            <person name="Sanchez J."/>
            <person name="Ferrer M."/>
        </authorList>
    </citation>
    <scope>NUCLEOTIDE SEQUENCE</scope>
</reference>
<feature type="region of interest" description="Disordered" evidence="1">
    <location>
        <begin position="1"/>
        <end position="25"/>
    </location>
</feature>
<protein>
    <submittedName>
        <fullName evidence="2">Uncharacterized protein</fullName>
    </submittedName>
</protein>
<evidence type="ECO:0000256" key="1">
    <source>
        <dbReference type="SAM" id="MobiDB-lite"/>
    </source>
</evidence>
<proteinExistence type="predicted"/>
<dbReference type="EMBL" id="AUZY01004361">
    <property type="protein sequence ID" value="EQD63757.1"/>
    <property type="molecule type" value="Genomic_DNA"/>
</dbReference>
<organism evidence="2">
    <name type="scientific">mine drainage metagenome</name>
    <dbReference type="NCBI Taxonomy" id="410659"/>
    <lineage>
        <taxon>unclassified sequences</taxon>
        <taxon>metagenomes</taxon>
        <taxon>ecological metagenomes</taxon>
    </lineage>
</organism>
<name>T1B1N9_9ZZZZ</name>
<sequence>MSFFKNLEDMAQGMGSSQPAAQLPPHRCAGCQTEMEYRGPHTIRTGGLQRGFGVGADLLLGAVLDNLVNQATERNVLVHVMVCSNCGEVALINDPQRGF</sequence>
<reference evidence="2" key="1">
    <citation type="submission" date="2013-08" db="EMBL/GenBank/DDBJ databases">
        <authorList>
            <person name="Mendez C."/>
            <person name="Richter M."/>
            <person name="Ferrer M."/>
            <person name="Sanchez J."/>
        </authorList>
    </citation>
    <scope>NUCLEOTIDE SEQUENCE</scope>
</reference>
<dbReference type="AlphaFoldDB" id="T1B1N9"/>
<comment type="caution">
    <text evidence="2">The sequence shown here is derived from an EMBL/GenBank/DDBJ whole genome shotgun (WGS) entry which is preliminary data.</text>
</comment>